<dbReference type="STRING" id="105785.A0A2J7R2V9"/>
<feature type="domain" description="C2H2-type" evidence="7">
    <location>
        <begin position="28"/>
        <end position="55"/>
    </location>
</feature>
<keyword evidence="3" id="KW-0677">Repeat</keyword>
<feature type="domain" description="C2H2-type" evidence="7">
    <location>
        <begin position="84"/>
        <end position="111"/>
    </location>
</feature>
<dbReference type="InterPro" id="IPR036236">
    <property type="entry name" value="Znf_C2H2_sf"/>
</dbReference>
<evidence type="ECO:0000256" key="5">
    <source>
        <dbReference type="ARBA" id="ARBA00022833"/>
    </source>
</evidence>
<organism evidence="8 9">
    <name type="scientific">Cryptotermes secundus</name>
    <dbReference type="NCBI Taxonomy" id="105785"/>
    <lineage>
        <taxon>Eukaryota</taxon>
        <taxon>Metazoa</taxon>
        <taxon>Ecdysozoa</taxon>
        <taxon>Arthropoda</taxon>
        <taxon>Hexapoda</taxon>
        <taxon>Insecta</taxon>
        <taxon>Pterygota</taxon>
        <taxon>Neoptera</taxon>
        <taxon>Polyneoptera</taxon>
        <taxon>Dictyoptera</taxon>
        <taxon>Blattodea</taxon>
        <taxon>Blattoidea</taxon>
        <taxon>Termitoidae</taxon>
        <taxon>Kalotermitidae</taxon>
        <taxon>Cryptotermitinae</taxon>
        <taxon>Cryptotermes</taxon>
    </lineage>
</organism>
<dbReference type="SMART" id="SM00355">
    <property type="entry name" value="ZnF_C2H2"/>
    <property type="match status" value="3"/>
</dbReference>
<dbReference type="Proteomes" id="UP000235965">
    <property type="component" value="Unassembled WGS sequence"/>
</dbReference>
<accession>A0A2J7R2V9</accession>
<dbReference type="GO" id="GO:0008270">
    <property type="term" value="F:zinc ion binding"/>
    <property type="evidence" value="ECO:0007669"/>
    <property type="project" value="UniProtKB-KW"/>
</dbReference>
<dbReference type="AlphaFoldDB" id="A0A2J7R2V9"/>
<feature type="domain" description="C2H2-type" evidence="7">
    <location>
        <begin position="56"/>
        <end position="83"/>
    </location>
</feature>
<dbReference type="GO" id="GO:0000981">
    <property type="term" value="F:DNA-binding transcription factor activity, RNA polymerase II-specific"/>
    <property type="evidence" value="ECO:0007669"/>
    <property type="project" value="TreeGrafter"/>
</dbReference>
<keyword evidence="9" id="KW-1185">Reference proteome</keyword>
<dbReference type="PANTHER" id="PTHR23235:SF139">
    <property type="entry name" value="HUCKEBEIN"/>
    <property type="match status" value="1"/>
</dbReference>
<evidence type="ECO:0000256" key="1">
    <source>
        <dbReference type="ARBA" id="ARBA00006991"/>
    </source>
</evidence>
<evidence type="ECO:0000256" key="2">
    <source>
        <dbReference type="ARBA" id="ARBA00022723"/>
    </source>
</evidence>
<sequence length="125" mass="14696">MLEEYGRLLHEAELQQQLKSRKQRPKKFRCPHCQVAFSNNGQLKGHVRIHTGERPFRCEQCGKSFTRNEELTRHKRIHSGLRPYACGVCGKRFGRKDHLKKHARTHQLRLPPTQILPLPFLYAGF</sequence>
<evidence type="ECO:0000256" key="3">
    <source>
        <dbReference type="ARBA" id="ARBA00022737"/>
    </source>
</evidence>
<dbReference type="SUPFAM" id="SSF57667">
    <property type="entry name" value="beta-beta-alpha zinc fingers"/>
    <property type="match status" value="2"/>
</dbReference>
<keyword evidence="2" id="KW-0479">Metal-binding</keyword>
<evidence type="ECO:0000256" key="6">
    <source>
        <dbReference type="PROSITE-ProRule" id="PRU00042"/>
    </source>
</evidence>
<dbReference type="EMBL" id="NEVH01007825">
    <property type="protein sequence ID" value="PNF35172.1"/>
    <property type="molecule type" value="Genomic_DNA"/>
</dbReference>
<reference evidence="8 9" key="1">
    <citation type="submission" date="2017-12" db="EMBL/GenBank/DDBJ databases">
        <title>Hemimetabolous genomes reveal molecular basis of termite eusociality.</title>
        <authorList>
            <person name="Harrison M.C."/>
            <person name="Jongepier E."/>
            <person name="Robertson H.M."/>
            <person name="Arning N."/>
            <person name="Bitard-Feildel T."/>
            <person name="Chao H."/>
            <person name="Childers C.P."/>
            <person name="Dinh H."/>
            <person name="Doddapaneni H."/>
            <person name="Dugan S."/>
            <person name="Gowin J."/>
            <person name="Greiner C."/>
            <person name="Han Y."/>
            <person name="Hu H."/>
            <person name="Hughes D.S.T."/>
            <person name="Huylmans A.-K."/>
            <person name="Kemena C."/>
            <person name="Kremer L.P.M."/>
            <person name="Lee S.L."/>
            <person name="Lopez-Ezquerra A."/>
            <person name="Mallet L."/>
            <person name="Monroy-Kuhn J.M."/>
            <person name="Moser A."/>
            <person name="Murali S.C."/>
            <person name="Muzny D.M."/>
            <person name="Otani S."/>
            <person name="Piulachs M.-D."/>
            <person name="Poelchau M."/>
            <person name="Qu J."/>
            <person name="Schaub F."/>
            <person name="Wada-Katsumata A."/>
            <person name="Worley K.C."/>
            <person name="Xie Q."/>
            <person name="Ylla G."/>
            <person name="Poulsen M."/>
            <person name="Gibbs R.A."/>
            <person name="Schal C."/>
            <person name="Richards S."/>
            <person name="Belles X."/>
            <person name="Korb J."/>
            <person name="Bornberg-Bauer E."/>
        </authorList>
    </citation>
    <scope>NUCLEOTIDE SEQUENCE [LARGE SCALE GENOMIC DNA]</scope>
    <source>
        <tissue evidence="8">Whole body</tissue>
    </source>
</reference>
<dbReference type="Pfam" id="PF00096">
    <property type="entry name" value="zf-C2H2"/>
    <property type="match status" value="3"/>
</dbReference>
<keyword evidence="5" id="KW-0862">Zinc</keyword>
<comment type="caution">
    <text evidence="8">The sequence shown here is derived from an EMBL/GenBank/DDBJ whole genome shotgun (WGS) entry which is preliminary data.</text>
</comment>
<proteinExistence type="inferred from homology"/>
<dbReference type="InParanoid" id="A0A2J7R2V9"/>
<dbReference type="FunFam" id="3.30.160.60:FF:001442">
    <property type="entry name" value="zinc finger protein 696"/>
    <property type="match status" value="1"/>
</dbReference>
<evidence type="ECO:0000313" key="8">
    <source>
        <dbReference type="EMBL" id="PNF35172.1"/>
    </source>
</evidence>
<dbReference type="FunFam" id="3.30.160.60:FF:001488">
    <property type="entry name" value="Krueppel-like factor 15"/>
    <property type="match status" value="1"/>
</dbReference>
<evidence type="ECO:0000259" key="7">
    <source>
        <dbReference type="PROSITE" id="PS50157"/>
    </source>
</evidence>
<name>A0A2J7R2V9_9NEOP</name>
<evidence type="ECO:0000256" key="4">
    <source>
        <dbReference type="ARBA" id="ARBA00022771"/>
    </source>
</evidence>
<dbReference type="InterPro" id="IPR013087">
    <property type="entry name" value="Znf_C2H2_type"/>
</dbReference>
<comment type="similarity">
    <text evidence="1">Belongs to the krueppel C2H2-type zinc-finger protein family.</text>
</comment>
<dbReference type="OrthoDB" id="6365676at2759"/>
<dbReference type="GO" id="GO:0000978">
    <property type="term" value="F:RNA polymerase II cis-regulatory region sequence-specific DNA binding"/>
    <property type="evidence" value="ECO:0007669"/>
    <property type="project" value="TreeGrafter"/>
</dbReference>
<dbReference type="PROSITE" id="PS00028">
    <property type="entry name" value="ZINC_FINGER_C2H2_1"/>
    <property type="match status" value="3"/>
</dbReference>
<protein>
    <recommendedName>
        <fullName evidence="7">C2H2-type domain-containing protein</fullName>
    </recommendedName>
</protein>
<keyword evidence="4 6" id="KW-0863">Zinc-finger</keyword>
<evidence type="ECO:0000313" key="9">
    <source>
        <dbReference type="Proteomes" id="UP000235965"/>
    </source>
</evidence>
<dbReference type="PROSITE" id="PS50157">
    <property type="entry name" value="ZINC_FINGER_C2H2_2"/>
    <property type="match status" value="3"/>
</dbReference>
<dbReference type="PANTHER" id="PTHR23235">
    <property type="entry name" value="KRUEPPEL-LIKE TRANSCRIPTION FACTOR"/>
    <property type="match status" value="1"/>
</dbReference>
<dbReference type="FunFam" id="3.30.160.60:FF:000912">
    <property type="entry name" value="Zinc finger protein 660"/>
    <property type="match status" value="1"/>
</dbReference>
<gene>
    <name evidence="8" type="ORF">B7P43_G08762</name>
</gene>
<dbReference type="Gene3D" id="3.30.160.60">
    <property type="entry name" value="Classic Zinc Finger"/>
    <property type="match status" value="3"/>
</dbReference>